<evidence type="ECO:0000259" key="4">
    <source>
        <dbReference type="PROSITE" id="PS01180"/>
    </source>
</evidence>
<dbReference type="Gene3D" id="4.10.400.10">
    <property type="entry name" value="Low-density Lipoprotein Receptor"/>
    <property type="match status" value="2"/>
</dbReference>
<dbReference type="SMART" id="SM00042">
    <property type="entry name" value="CUB"/>
    <property type="match status" value="2"/>
</dbReference>
<feature type="domain" description="CUB" evidence="4">
    <location>
        <begin position="219"/>
        <end position="342"/>
    </location>
</feature>
<dbReference type="Pfam" id="PF00431">
    <property type="entry name" value="CUB"/>
    <property type="match status" value="2"/>
</dbReference>
<keyword evidence="3" id="KW-0812">Transmembrane</keyword>
<dbReference type="InterPro" id="IPR023415">
    <property type="entry name" value="LDLR_class-A_CS"/>
</dbReference>
<comment type="caution">
    <text evidence="2">Lacks conserved residue(s) required for the propagation of feature annotation.</text>
</comment>
<dbReference type="PROSITE" id="PS50068">
    <property type="entry name" value="LDLRA_2"/>
    <property type="match status" value="2"/>
</dbReference>
<name>A0A8K0EE08_BRALA</name>
<dbReference type="InterPro" id="IPR002172">
    <property type="entry name" value="LDrepeatLR_classA_rpt"/>
</dbReference>
<dbReference type="OrthoDB" id="6514358at2759"/>
<evidence type="ECO:0000256" key="1">
    <source>
        <dbReference type="ARBA" id="ARBA00023157"/>
    </source>
</evidence>
<dbReference type="EMBL" id="OV696701">
    <property type="protein sequence ID" value="CAH1248211.1"/>
    <property type="molecule type" value="Genomic_DNA"/>
</dbReference>
<dbReference type="PROSITE" id="PS01209">
    <property type="entry name" value="LDLRA_1"/>
    <property type="match status" value="2"/>
</dbReference>
<dbReference type="SUPFAM" id="SSF49854">
    <property type="entry name" value="Spermadhesin, CUB domain"/>
    <property type="match status" value="2"/>
</dbReference>
<dbReference type="CDD" id="cd00112">
    <property type="entry name" value="LDLa"/>
    <property type="match status" value="2"/>
</dbReference>
<feature type="disulfide bond" evidence="2">
    <location>
        <begin position="167"/>
        <end position="179"/>
    </location>
</feature>
<sequence>MTQCGIHATLEEVEMMLISSAIFVICYLAAGRAEDYPTVYMSAHENEAVPASRAGYIEWHNRFQYPDDADVTLTLQTGTGNNVRLNFLSLNIEGSPGACVDKLEVYDGEGTPAENATRTVCGTNAAVPAFTSRSEKVVLHLRSDNMVRGDFKILYNVFRLVGENELCPRDHFKCTNQRCIHESLLCDGTDNCGDNSEESQAACVDPELAPMNVTMKSTCGQTLPIGHSGYIYRGESSPDKVHINRSTTVSDRRTDCHVTLDAPAGYHVNLHFEFLDIQRNFPFNCADQLHIFNGHHGNVTSAARTVCGIDERDFSSTGSVVTLHISSAFGRRGSFRIMYTLFRPSSGSCYNYEFLCQTDRRCVLSDVACDGKDNCGDASDETTGAGCAERASGAGLGVAGIVGICLAGAALLFILGGLMVYFSRTIKGRITACLNTSQTSYDPK</sequence>
<dbReference type="InterPro" id="IPR036055">
    <property type="entry name" value="LDL_receptor-like_sf"/>
</dbReference>
<dbReference type="PANTHER" id="PTHR24652:SF69">
    <property type="entry name" value="CUB DOMAIN-CONTAINING PROTEIN"/>
    <property type="match status" value="1"/>
</dbReference>
<protein>
    <submittedName>
        <fullName evidence="5">LRP12 protein</fullName>
    </submittedName>
</protein>
<dbReference type="Gene3D" id="2.60.120.290">
    <property type="entry name" value="Spermadhesin, CUB domain"/>
    <property type="match status" value="2"/>
</dbReference>
<dbReference type="CDD" id="cd00041">
    <property type="entry name" value="CUB"/>
    <property type="match status" value="2"/>
</dbReference>
<dbReference type="InterPro" id="IPR042333">
    <property type="entry name" value="LRAD2/Mig-13-like"/>
</dbReference>
<feature type="domain" description="CUB" evidence="4">
    <location>
        <begin position="45"/>
        <end position="158"/>
    </location>
</feature>
<dbReference type="SMART" id="SM00192">
    <property type="entry name" value="LDLa"/>
    <property type="match status" value="2"/>
</dbReference>
<evidence type="ECO:0000256" key="3">
    <source>
        <dbReference type="SAM" id="Phobius"/>
    </source>
</evidence>
<dbReference type="Pfam" id="PF00057">
    <property type="entry name" value="Ldl_recept_a"/>
    <property type="match status" value="2"/>
</dbReference>
<evidence type="ECO:0000256" key="2">
    <source>
        <dbReference type="PROSITE-ProRule" id="PRU00124"/>
    </source>
</evidence>
<keyword evidence="6" id="KW-1185">Reference proteome</keyword>
<evidence type="ECO:0000313" key="5">
    <source>
        <dbReference type="EMBL" id="CAH1248211.1"/>
    </source>
</evidence>
<dbReference type="PANTHER" id="PTHR24652">
    <property type="entry name" value="LOW-DENSITY LIPOPROTEIN RECEPTOR CLASS A DOMAIN-CONTAINING PROTEIN 2"/>
    <property type="match status" value="1"/>
</dbReference>
<dbReference type="InterPro" id="IPR000859">
    <property type="entry name" value="CUB_dom"/>
</dbReference>
<keyword evidence="1 2" id="KW-1015">Disulfide bond</keyword>
<dbReference type="PRINTS" id="PR00261">
    <property type="entry name" value="LDLRECEPTOR"/>
</dbReference>
<evidence type="ECO:0000313" key="6">
    <source>
        <dbReference type="Proteomes" id="UP000838412"/>
    </source>
</evidence>
<dbReference type="PROSITE" id="PS01180">
    <property type="entry name" value="CUB"/>
    <property type="match status" value="2"/>
</dbReference>
<feature type="disulfide bond" evidence="2">
    <location>
        <begin position="174"/>
        <end position="192"/>
    </location>
</feature>
<proteinExistence type="predicted"/>
<keyword evidence="3" id="KW-1133">Transmembrane helix</keyword>
<accession>A0A8K0EE08</accession>
<gene>
    <name evidence="5" type="primary">LRP12</name>
    <name evidence="5" type="ORF">BLAG_LOCUS9612</name>
</gene>
<dbReference type="InterPro" id="IPR035914">
    <property type="entry name" value="Sperma_CUB_dom_sf"/>
</dbReference>
<reference evidence="5" key="1">
    <citation type="submission" date="2022-01" db="EMBL/GenBank/DDBJ databases">
        <authorList>
            <person name="Braso-Vives M."/>
        </authorList>
    </citation>
    <scope>NUCLEOTIDE SEQUENCE</scope>
</reference>
<organism evidence="5 6">
    <name type="scientific">Branchiostoma lanceolatum</name>
    <name type="common">Common lancelet</name>
    <name type="synonym">Amphioxus lanceolatum</name>
    <dbReference type="NCBI Taxonomy" id="7740"/>
    <lineage>
        <taxon>Eukaryota</taxon>
        <taxon>Metazoa</taxon>
        <taxon>Chordata</taxon>
        <taxon>Cephalochordata</taxon>
        <taxon>Leptocardii</taxon>
        <taxon>Amphioxiformes</taxon>
        <taxon>Branchiostomatidae</taxon>
        <taxon>Branchiostoma</taxon>
    </lineage>
</organism>
<keyword evidence="3" id="KW-0472">Membrane</keyword>
<dbReference type="SUPFAM" id="SSF57424">
    <property type="entry name" value="LDL receptor-like module"/>
    <property type="match status" value="2"/>
</dbReference>
<dbReference type="Proteomes" id="UP000838412">
    <property type="component" value="Chromosome 16"/>
</dbReference>
<feature type="transmembrane region" description="Helical" evidence="3">
    <location>
        <begin position="396"/>
        <end position="422"/>
    </location>
</feature>
<dbReference type="AlphaFoldDB" id="A0A8K0EE08"/>